<feature type="transmembrane region" description="Helical" evidence="1">
    <location>
        <begin position="278"/>
        <end position="299"/>
    </location>
</feature>
<comment type="caution">
    <text evidence="2">The sequence shown here is derived from an EMBL/GenBank/DDBJ whole genome shotgun (WGS) entry which is preliminary data.</text>
</comment>
<sequence>MGELLNSKDVDDGQKIGSEKTLRRWRSACSGRRSFHKLAGLDDRLKLQSNEDVTSSEYIVTEADTEARRFQEPIDDDGSTISGLNKQVRISALFLKAVLHFTESLSLHSNEDVPSSEYIVIEADTQARRFQQPIDDDGSTISGLNKQVRVSAVVLKAVLHFTESLSLRSNEDVPSSEYIVTEAATEARIFQEPVDDVGSTVNDLEIFELLGEYEKRALAVFYLVLEATSFLLDIFGKSKKSILLAAFLFSAFGFAITMSTHVRRNIAATRMHLQKRLLMVLEISFSLVQLIVTLIYFILAELGVKNNFNTSVFQLVFAIIAAVFTFKYDGEVTDSSGLDSALVALADGSQVHMPNFTRNEDPEANGSMHMLADFQ</sequence>
<feature type="transmembrane region" description="Helical" evidence="1">
    <location>
        <begin position="217"/>
        <end position="235"/>
    </location>
</feature>
<evidence type="ECO:0000313" key="3">
    <source>
        <dbReference type="Proteomes" id="UP001428341"/>
    </source>
</evidence>
<accession>A0AAP0MKG2</accession>
<dbReference type="Proteomes" id="UP001428341">
    <property type="component" value="Unassembled WGS sequence"/>
</dbReference>
<evidence type="ECO:0000313" key="2">
    <source>
        <dbReference type="EMBL" id="KAK9213788.1"/>
    </source>
</evidence>
<name>A0AAP0MKG2_9ROSI</name>
<proteinExistence type="predicted"/>
<gene>
    <name evidence="2" type="ORF">WN944_005773</name>
</gene>
<feature type="transmembrane region" description="Helical" evidence="1">
    <location>
        <begin position="311"/>
        <end position="328"/>
    </location>
</feature>
<evidence type="ECO:0000256" key="1">
    <source>
        <dbReference type="SAM" id="Phobius"/>
    </source>
</evidence>
<dbReference type="AlphaFoldDB" id="A0AAP0MKG2"/>
<keyword evidence="1" id="KW-1133">Transmembrane helix</keyword>
<reference evidence="2 3" key="1">
    <citation type="submission" date="2024-05" db="EMBL/GenBank/DDBJ databases">
        <title>Haplotype-resolved chromosome-level genome assembly of Huyou (Citrus changshanensis).</title>
        <authorList>
            <person name="Miao C."/>
            <person name="Chen W."/>
            <person name="Wu Y."/>
            <person name="Wang L."/>
            <person name="Zhao S."/>
            <person name="Grierson D."/>
            <person name="Xu C."/>
            <person name="Chen K."/>
        </authorList>
    </citation>
    <scope>NUCLEOTIDE SEQUENCE [LARGE SCALE GENOMIC DNA]</scope>
    <source>
        <strain evidence="2">01-14</strain>
        <tissue evidence="2">Leaf</tissue>
    </source>
</reference>
<keyword evidence="1" id="KW-0812">Transmembrane</keyword>
<feature type="transmembrane region" description="Helical" evidence="1">
    <location>
        <begin position="241"/>
        <end position="258"/>
    </location>
</feature>
<keyword evidence="3" id="KW-1185">Reference proteome</keyword>
<protein>
    <submittedName>
        <fullName evidence="2">Uncharacterized protein</fullName>
    </submittedName>
</protein>
<dbReference type="EMBL" id="JBCGBO010000003">
    <property type="protein sequence ID" value="KAK9213788.1"/>
    <property type="molecule type" value="Genomic_DNA"/>
</dbReference>
<keyword evidence="1" id="KW-0472">Membrane</keyword>
<organism evidence="2 3">
    <name type="scientific">Citrus x changshan-huyou</name>
    <dbReference type="NCBI Taxonomy" id="2935761"/>
    <lineage>
        <taxon>Eukaryota</taxon>
        <taxon>Viridiplantae</taxon>
        <taxon>Streptophyta</taxon>
        <taxon>Embryophyta</taxon>
        <taxon>Tracheophyta</taxon>
        <taxon>Spermatophyta</taxon>
        <taxon>Magnoliopsida</taxon>
        <taxon>eudicotyledons</taxon>
        <taxon>Gunneridae</taxon>
        <taxon>Pentapetalae</taxon>
        <taxon>rosids</taxon>
        <taxon>malvids</taxon>
        <taxon>Sapindales</taxon>
        <taxon>Rutaceae</taxon>
        <taxon>Aurantioideae</taxon>
        <taxon>Citrus</taxon>
    </lineage>
</organism>